<evidence type="ECO:0000313" key="4">
    <source>
        <dbReference type="Proteomes" id="UP000315724"/>
    </source>
</evidence>
<evidence type="ECO:0000313" key="3">
    <source>
        <dbReference type="EMBL" id="QDT31145.1"/>
    </source>
</evidence>
<proteinExistence type="predicted"/>
<keyword evidence="2" id="KW-1133">Transmembrane helix</keyword>
<keyword evidence="4" id="KW-1185">Reference proteome</keyword>
<gene>
    <name evidence="3" type="ORF">Mal48_03760</name>
</gene>
<dbReference type="EMBL" id="CP036267">
    <property type="protein sequence ID" value="QDT31145.1"/>
    <property type="molecule type" value="Genomic_DNA"/>
</dbReference>
<evidence type="ECO:0000256" key="2">
    <source>
        <dbReference type="SAM" id="Phobius"/>
    </source>
</evidence>
<feature type="compositionally biased region" description="Low complexity" evidence="1">
    <location>
        <begin position="122"/>
        <end position="162"/>
    </location>
</feature>
<dbReference type="AlphaFoldDB" id="A0A517QHP6"/>
<protein>
    <submittedName>
        <fullName evidence="3">Uncharacterized protein</fullName>
    </submittedName>
</protein>
<dbReference type="KEGG" id="tpol:Mal48_03760"/>
<feature type="compositionally biased region" description="Basic and acidic residues" evidence="1">
    <location>
        <begin position="74"/>
        <end position="85"/>
    </location>
</feature>
<feature type="region of interest" description="Disordered" evidence="1">
    <location>
        <begin position="53"/>
        <end position="170"/>
    </location>
</feature>
<feature type="transmembrane region" description="Helical" evidence="2">
    <location>
        <begin position="12"/>
        <end position="30"/>
    </location>
</feature>
<keyword evidence="2" id="KW-0812">Transmembrane</keyword>
<name>A0A517QHP6_9PLAN</name>
<accession>A0A517QHP6</accession>
<dbReference type="OrthoDB" id="213248at2"/>
<keyword evidence="2" id="KW-0472">Membrane</keyword>
<sequence>MTHTTIRWRKYVHFVCVAILLGSLGCVSPFNTRTPTVVHRPAEMERREAQIHDPYPDKVFGPDTGFRPLGFNEQRSEPQRAKDRFYTAMLRSQNANPYAAPQSMAPYPQQTYGQPAYPQQGYVPQQTYAPQQQVMQPQQYSQSQPYMQPQPQQQQQQYVQPQPYSPQPAR</sequence>
<evidence type="ECO:0000256" key="1">
    <source>
        <dbReference type="SAM" id="MobiDB-lite"/>
    </source>
</evidence>
<dbReference type="RefSeq" id="WP_145195508.1">
    <property type="nucleotide sequence ID" value="NZ_CP036267.1"/>
</dbReference>
<dbReference type="PROSITE" id="PS51257">
    <property type="entry name" value="PROKAR_LIPOPROTEIN"/>
    <property type="match status" value="1"/>
</dbReference>
<reference evidence="3 4" key="1">
    <citation type="submission" date="2019-02" db="EMBL/GenBank/DDBJ databases">
        <title>Deep-cultivation of Planctomycetes and their phenomic and genomic characterization uncovers novel biology.</title>
        <authorList>
            <person name="Wiegand S."/>
            <person name="Jogler M."/>
            <person name="Boedeker C."/>
            <person name="Pinto D."/>
            <person name="Vollmers J."/>
            <person name="Rivas-Marin E."/>
            <person name="Kohn T."/>
            <person name="Peeters S.H."/>
            <person name="Heuer A."/>
            <person name="Rast P."/>
            <person name="Oberbeckmann S."/>
            <person name="Bunk B."/>
            <person name="Jeske O."/>
            <person name="Meyerdierks A."/>
            <person name="Storesund J.E."/>
            <person name="Kallscheuer N."/>
            <person name="Luecker S."/>
            <person name="Lage O.M."/>
            <person name="Pohl T."/>
            <person name="Merkel B.J."/>
            <person name="Hornburger P."/>
            <person name="Mueller R.-W."/>
            <person name="Bruemmer F."/>
            <person name="Labrenz M."/>
            <person name="Spormann A.M."/>
            <person name="Op den Camp H."/>
            <person name="Overmann J."/>
            <person name="Amann R."/>
            <person name="Jetten M.S.M."/>
            <person name="Mascher T."/>
            <person name="Medema M.H."/>
            <person name="Devos D.P."/>
            <person name="Kaster A.-K."/>
            <person name="Ovreas L."/>
            <person name="Rohde M."/>
            <person name="Galperin M.Y."/>
            <person name="Jogler C."/>
        </authorList>
    </citation>
    <scope>NUCLEOTIDE SEQUENCE [LARGE SCALE GENOMIC DNA]</scope>
    <source>
        <strain evidence="3 4">Mal48</strain>
    </source>
</reference>
<organism evidence="3 4">
    <name type="scientific">Thalassoglobus polymorphus</name>
    <dbReference type="NCBI Taxonomy" id="2527994"/>
    <lineage>
        <taxon>Bacteria</taxon>
        <taxon>Pseudomonadati</taxon>
        <taxon>Planctomycetota</taxon>
        <taxon>Planctomycetia</taxon>
        <taxon>Planctomycetales</taxon>
        <taxon>Planctomycetaceae</taxon>
        <taxon>Thalassoglobus</taxon>
    </lineage>
</organism>
<dbReference type="Proteomes" id="UP000315724">
    <property type="component" value="Chromosome"/>
</dbReference>